<dbReference type="InterPro" id="IPR032914">
    <property type="entry name" value="Vam6/VPS39/TRAP1"/>
</dbReference>
<dbReference type="GO" id="GO:0005737">
    <property type="term" value="C:cytoplasm"/>
    <property type="evidence" value="ECO:0007669"/>
    <property type="project" value="UniProtKB-SubCell"/>
</dbReference>
<feature type="repeat" description="CHCR" evidence="5">
    <location>
        <begin position="656"/>
        <end position="839"/>
    </location>
</feature>
<comment type="caution">
    <text evidence="7">The sequence shown here is derived from an EMBL/GenBank/DDBJ whole genome shotgun (WGS) entry which is preliminary data.</text>
</comment>
<dbReference type="PROSITE" id="PS50219">
    <property type="entry name" value="CNH"/>
    <property type="match status" value="1"/>
</dbReference>
<dbReference type="GO" id="GO:0034058">
    <property type="term" value="P:endosomal vesicle fusion"/>
    <property type="evidence" value="ECO:0007669"/>
    <property type="project" value="TreeGrafter"/>
</dbReference>
<feature type="domain" description="CNH" evidence="6">
    <location>
        <begin position="109"/>
        <end position="399"/>
    </location>
</feature>
<dbReference type="GO" id="GO:0006914">
    <property type="term" value="P:autophagy"/>
    <property type="evidence" value="ECO:0007669"/>
    <property type="project" value="TreeGrafter"/>
</dbReference>
<protein>
    <recommendedName>
        <fullName evidence="6">CNH domain-containing protein</fullName>
    </recommendedName>
</protein>
<dbReference type="PANTHER" id="PTHR12894:SF27">
    <property type="entry name" value="TRANSFORMING GROWTH FACTOR-BETA RECEPTOR-ASSOCIATED PROTEIN 1"/>
    <property type="match status" value="1"/>
</dbReference>
<evidence type="ECO:0000256" key="3">
    <source>
        <dbReference type="ARBA" id="ARBA00022490"/>
    </source>
</evidence>
<name>A0A813WD56_9BILA</name>
<dbReference type="Pfam" id="PF00780">
    <property type="entry name" value="CNH"/>
    <property type="match status" value="1"/>
</dbReference>
<evidence type="ECO:0000256" key="2">
    <source>
        <dbReference type="ARBA" id="ARBA00022448"/>
    </source>
</evidence>
<keyword evidence="2" id="KW-0813">Transport</keyword>
<evidence type="ECO:0000256" key="5">
    <source>
        <dbReference type="PROSITE-ProRule" id="PRU01006"/>
    </source>
</evidence>
<gene>
    <name evidence="7" type="ORF">GPM918_LOCUS6107</name>
    <name evidence="8" type="ORF">SRO942_LOCUS6107</name>
</gene>
<dbReference type="AlphaFoldDB" id="A0A813WD56"/>
<dbReference type="OrthoDB" id="10258882at2759"/>
<dbReference type="InterPro" id="IPR000547">
    <property type="entry name" value="Clathrin_H-chain/VPS_repeat"/>
</dbReference>
<accession>A0A813WD56</accession>
<dbReference type="Pfam" id="PF10367">
    <property type="entry name" value="zf-Vps39_C"/>
    <property type="match status" value="1"/>
</dbReference>
<dbReference type="Proteomes" id="UP000663829">
    <property type="component" value="Unassembled WGS sequence"/>
</dbReference>
<dbReference type="PROSITE" id="PS50236">
    <property type="entry name" value="CHCR"/>
    <property type="match status" value="1"/>
</dbReference>
<dbReference type="GO" id="GO:0016020">
    <property type="term" value="C:membrane"/>
    <property type="evidence" value="ECO:0007669"/>
    <property type="project" value="TreeGrafter"/>
</dbReference>
<keyword evidence="4" id="KW-0653">Protein transport</keyword>
<dbReference type="InterPro" id="IPR019453">
    <property type="entry name" value="VPS39/TGFA1_Znf"/>
</dbReference>
<dbReference type="GO" id="GO:0006886">
    <property type="term" value="P:intracellular protein transport"/>
    <property type="evidence" value="ECO:0007669"/>
    <property type="project" value="UniProtKB-UniRule"/>
</dbReference>
<dbReference type="EMBL" id="CAJNOQ010000925">
    <property type="protein sequence ID" value="CAF0851703.1"/>
    <property type="molecule type" value="Genomic_DNA"/>
</dbReference>
<dbReference type="EMBL" id="CAJOBC010000925">
    <property type="protein sequence ID" value="CAF3639296.1"/>
    <property type="molecule type" value="Genomic_DNA"/>
</dbReference>
<dbReference type="PANTHER" id="PTHR12894">
    <property type="entry name" value="CNH DOMAIN CONTAINING"/>
    <property type="match status" value="1"/>
</dbReference>
<evidence type="ECO:0000313" key="8">
    <source>
        <dbReference type="EMBL" id="CAF3639296.1"/>
    </source>
</evidence>
<evidence type="ECO:0000259" key="6">
    <source>
        <dbReference type="PROSITE" id="PS50219"/>
    </source>
</evidence>
<dbReference type="Proteomes" id="UP000681722">
    <property type="component" value="Unassembled WGS sequence"/>
</dbReference>
<evidence type="ECO:0000256" key="1">
    <source>
        <dbReference type="ARBA" id="ARBA00004496"/>
    </source>
</evidence>
<keyword evidence="9" id="KW-1185">Reference proteome</keyword>
<evidence type="ECO:0000256" key="4">
    <source>
        <dbReference type="ARBA" id="ARBA00022927"/>
    </source>
</evidence>
<proteinExistence type="predicted"/>
<comment type="subcellular location">
    <subcellularLocation>
        <location evidence="1">Cytoplasm</location>
    </subcellularLocation>
</comment>
<sequence>MVIIMFVYTTTTTNGQQESQENLLKILSDTGRRIPFVISQCQLKYENCLLDVNDADKLDTLCRVYSRLRDCLLIVNQDTICLSIELKQHLQKMRQLEYNACGVPSTPLNTVVSSSASSSSYLLFSTNKSYSILFVHKFRLREKSLVSRTEESSNSTTSTTSKADYECLCIGSQNIGTRKPVIKLKVISLFRRVLVLSDSLIQLLDSDSLQPIPNIKIKNVLIFSVKETSINRTVDPQFIEICVSTKKNKLQIHRLDKTSINLTYELSVQDAITMIGMDDYGIVACTESQYLSYNPNDRRGTLQNIFTLDEYTNPYFTRVNSGEFLLNGPNVGVYTTIDGTSQRAPIMWLSQPYSFLYSHPYIIVIVKDHVHVYSFLDDKLKQEIPLKNCRTVTYLQQQTSPNSIIITTKDVIYLLEPVTLEEQIEQLLTAYRLQEALTLAESSSSPSSDRLIQLTKKRIGLIEFTALNVVRAFQLFIEADVDYHDIVAQIPNCLPLISPWPLSLITGDNHQLKTQYLQWLNTLYDYMTQRKFDFILKPDYHLVLLKAMMIIKLDDIPNFIQEYFTKIPLEFDQTLIEANMYHYSCLLNSYKGNQEQALNQWKRLISNELIDDKFPGVQFVCEHVIERINDRQLAANFTEWLLTYDENLALKIYTEKYDSEELNDPFRSDRIIECLRSNSTILTKYLEYLVFQQSKEVKKDNFQLYYIKYSFLLQRESLHTMLVNVYLDKLLREHQNVTIDQDETNEIRKKLQTLLITSNSYRVQHVLTRLNQSDLFRREVALLYGKMNDYTQAFKIIVNELHDYIYAEKYCVYISYDKTIENRQHLFHTLFKILLASLNSDSEKISNAIKHLLGNSDAEFDFIEILQLLPSSFSLTSLIDILSHVIRLNSHTQRSKKIESSLCRVQNENLKRKLNICQKPCTKLTETRQCAHCFSQFYEPIFVLYNDGTIVHVQCARDFRQID</sequence>
<keyword evidence="3" id="KW-0963">Cytoplasm</keyword>
<dbReference type="InterPro" id="IPR001180">
    <property type="entry name" value="CNH_dom"/>
</dbReference>
<evidence type="ECO:0000313" key="9">
    <source>
        <dbReference type="Proteomes" id="UP000663829"/>
    </source>
</evidence>
<reference evidence="7" key="1">
    <citation type="submission" date="2021-02" db="EMBL/GenBank/DDBJ databases">
        <authorList>
            <person name="Nowell W R."/>
        </authorList>
    </citation>
    <scope>NUCLEOTIDE SEQUENCE</scope>
</reference>
<evidence type="ECO:0000313" key="7">
    <source>
        <dbReference type="EMBL" id="CAF0851703.1"/>
    </source>
</evidence>
<organism evidence="7 9">
    <name type="scientific">Didymodactylos carnosus</name>
    <dbReference type="NCBI Taxonomy" id="1234261"/>
    <lineage>
        <taxon>Eukaryota</taxon>
        <taxon>Metazoa</taxon>
        <taxon>Spiralia</taxon>
        <taxon>Gnathifera</taxon>
        <taxon>Rotifera</taxon>
        <taxon>Eurotatoria</taxon>
        <taxon>Bdelloidea</taxon>
        <taxon>Philodinida</taxon>
        <taxon>Philodinidae</taxon>
        <taxon>Didymodactylos</taxon>
    </lineage>
</organism>